<dbReference type="InParanoid" id="K4BU39"/>
<dbReference type="EnsemblPlants" id="Solyc04g075010.1.1">
    <property type="protein sequence ID" value="Solyc04g075010.1.1"/>
    <property type="gene ID" value="Solyc04g075010.1"/>
</dbReference>
<dbReference type="AlphaFoldDB" id="K4BU39"/>
<name>K4BU39_SOLLC</name>
<reference evidence="1" key="1">
    <citation type="journal article" date="2012" name="Nature">
        <title>The tomato genome sequence provides insights into fleshy fruit evolution.</title>
        <authorList>
            <consortium name="Tomato Genome Consortium"/>
        </authorList>
    </citation>
    <scope>NUCLEOTIDE SEQUENCE [LARGE SCALE GENOMIC DNA]</scope>
    <source>
        <strain evidence="1">cv. Heinz 1706</strain>
    </source>
</reference>
<protein>
    <submittedName>
        <fullName evidence="1">Uncharacterized protein</fullName>
    </submittedName>
</protein>
<accession>K4BU39</accession>
<evidence type="ECO:0000313" key="1">
    <source>
        <dbReference type="EnsemblPlants" id="Solyc04g075010.1.1"/>
    </source>
</evidence>
<dbReference type="HOGENOM" id="CLU_1996596_0_0_1"/>
<dbReference type="Proteomes" id="UP000004994">
    <property type="component" value="Chromosome 4"/>
</dbReference>
<dbReference type="Gramene" id="Solyc04g075010.1.1">
    <property type="protein sequence ID" value="Solyc04g075010.1.1"/>
    <property type="gene ID" value="Solyc04g075010.1"/>
</dbReference>
<sequence length="125" mass="13989">MVRRRQGGGKGLVGVLGVFWLSFASARHWEKEEAKGCWWLFQLVVSGELTELWLNTGCSIFVRKKRDMCLGVRVAGSFQESESRRICLSGCCLVVLLLATSERGKWYDGSSEFAINVRAQAKIEG</sequence>
<dbReference type="PaxDb" id="4081-Solyc04g075010.1.1"/>
<organism evidence="1">
    <name type="scientific">Solanum lycopersicum</name>
    <name type="common">Tomato</name>
    <name type="synonym">Lycopersicon esculentum</name>
    <dbReference type="NCBI Taxonomy" id="4081"/>
    <lineage>
        <taxon>Eukaryota</taxon>
        <taxon>Viridiplantae</taxon>
        <taxon>Streptophyta</taxon>
        <taxon>Embryophyta</taxon>
        <taxon>Tracheophyta</taxon>
        <taxon>Spermatophyta</taxon>
        <taxon>Magnoliopsida</taxon>
        <taxon>eudicotyledons</taxon>
        <taxon>Gunneridae</taxon>
        <taxon>Pentapetalae</taxon>
        <taxon>asterids</taxon>
        <taxon>lamiids</taxon>
        <taxon>Solanales</taxon>
        <taxon>Solanaceae</taxon>
        <taxon>Solanoideae</taxon>
        <taxon>Solaneae</taxon>
        <taxon>Solanum</taxon>
        <taxon>Solanum subgen. Lycopersicon</taxon>
    </lineage>
</organism>
<keyword evidence="2" id="KW-1185">Reference proteome</keyword>
<reference evidence="1" key="2">
    <citation type="submission" date="2015-06" db="UniProtKB">
        <authorList>
            <consortium name="EnsemblPlants"/>
        </authorList>
    </citation>
    <scope>IDENTIFICATION</scope>
    <source>
        <strain evidence="1">cv. Heinz 1706</strain>
    </source>
</reference>
<proteinExistence type="predicted"/>
<evidence type="ECO:0000313" key="2">
    <source>
        <dbReference type="Proteomes" id="UP000004994"/>
    </source>
</evidence>